<protein>
    <submittedName>
        <fullName evidence="1">N-acetylglucosamine 6-O-sulfotransferase</fullName>
        <ecNumber evidence="1">2.8.2.17</ecNumber>
    </submittedName>
</protein>
<dbReference type="PANTHER" id="PTHR10704">
    <property type="entry name" value="CARBOHYDRATE SULFOTRANSFERASE"/>
    <property type="match status" value="1"/>
</dbReference>
<reference evidence="1" key="1">
    <citation type="submission" date="2023-01" db="EMBL/GenBank/DDBJ databases">
        <title>Genome assembly of the deep-sea coral Lophelia pertusa.</title>
        <authorList>
            <person name="Herrera S."/>
            <person name="Cordes E."/>
        </authorList>
    </citation>
    <scope>NUCLEOTIDE SEQUENCE</scope>
    <source>
        <strain evidence="1">USNM1676648</strain>
        <tissue evidence="1">Polyp</tissue>
    </source>
</reference>
<proteinExistence type="predicted"/>
<keyword evidence="2" id="KW-1185">Reference proteome</keyword>
<dbReference type="GO" id="GO:0001517">
    <property type="term" value="F:N-acetylglucosamine 6-O-sulfotransferase activity"/>
    <property type="evidence" value="ECO:0007669"/>
    <property type="project" value="TreeGrafter"/>
</dbReference>
<dbReference type="GO" id="GO:0008459">
    <property type="term" value="F:chondroitin 6-sulfotransferase activity"/>
    <property type="evidence" value="ECO:0007669"/>
    <property type="project" value="UniProtKB-EC"/>
</dbReference>
<dbReference type="EC" id="2.8.2.17" evidence="1"/>
<dbReference type="SUPFAM" id="SSF52540">
    <property type="entry name" value="P-loop containing nucleoside triphosphate hydrolases"/>
    <property type="match status" value="1"/>
</dbReference>
<dbReference type="OrthoDB" id="5987729at2759"/>
<dbReference type="InterPro" id="IPR027417">
    <property type="entry name" value="P-loop_NTPase"/>
</dbReference>
<accession>A0A9W9ZWQ7</accession>
<dbReference type="GO" id="GO:0006790">
    <property type="term" value="P:sulfur compound metabolic process"/>
    <property type="evidence" value="ECO:0007669"/>
    <property type="project" value="TreeGrafter"/>
</dbReference>
<dbReference type="AlphaFoldDB" id="A0A9W9ZWQ7"/>
<evidence type="ECO:0000313" key="2">
    <source>
        <dbReference type="Proteomes" id="UP001163046"/>
    </source>
</evidence>
<dbReference type="Proteomes" id="UP001163046">
    <property type="component" value="Unassembled WGS sequence"/>
</dbReference>
<gene>
    <name evidence="1" type="primary">Chst4_4</name>
    <name evidence="1" type="ORF">OS493_035057</name>
</gene>
<keyword evidence="1" id="KW-0808">Transferase</keyword>
<dbReference type="InterPro" id="IPR051135">
    <property type="entry name" value="Gal/GlcNAc/GalNAc_ST"/>
</dbReference>
<dbReference type="Gene3D" id="3.40.50.300">
    <property type="entry name" value="P-loop containing nucleotide triphosphate hydrolases"/>
    <property type="match status" value="1"/>
</dbReference>
<dbReference type="GO" id="GO:0006044">
    <property type="term" value="P:N-acetylglucosamine metabolic process"/>
    <property type="evidence" value="ECO:0007669"/>
    <property type="project" value="TreeGrafter"/>
</dbReference>
<name>A0A9W9ZWQ7_9CNID</name>
<dbReference type="PANTHER" id="PTHR10704:SF44">
    <property type="entry name" value="LD35051P-RELATED"/>
    <property type="match status" value="1"/>
</dbReference>
<dbReference type="EMBL" id="MU825447">
    <property type="protein sequence ID" value="KAJ7388910.1"/>
    <property type="molecule type" value="Genomic_DNA"/>
</dbReference>
<evidence type="ECO:0000313" key="1">
    <source>
        <dbReference type="EMBL" id="KAJ7388910.1"/>
    </source>
</evidence>
<dbReference type="Pfam" id="PF13469">
    <property type="entry name" value="Sulfotransfer_3"/>
    <property type="match status" value="1"/>
</dbReference>
<organism evidence="1 2">
    <name type="scientific">Desmophyllum pertusum</name>
    <dbReference type="NCBI Taxonomy" id="174260"/>
    <lineage>
        <taxon>Eukaryota</taxon>
        <taxon>Metazoa</taxon>
        <taxon>Cnidaria</taxon>
        <taxon>Anthozoa</taxon>
        <taxon>Hexacorallia</taxon>
        <taxon>Scleractinia</taxon>
        <taxon>Caryophylliina</taxon>
        <taxon>Caryophylliidae</taxon>
        <taxon>Desmophyllum</taxon>
    </lineage>
</organism>
<sequence length="301" mass="34985">MFTVYEPLWVTKKWFSKLVIEDDKQVKLTEDVVNALLSCQFTRSKAGTAFLAYTPRTWLNSANVFEKNVFRTASFATKTKTGRKTWPNLYQHPEFAEDVCLNKFKHSVVKVGQIRVPYESISVFIPRVFHANPDTDIRILHIVRDPRGSINSRIKNGWISDFTYEGFPELAANICDKIEANVQFGRDLESDWLKERYMEITYRDITTMPITTAKKIYKFAGFEMPDSLIDWIVKSTNPDEDELIEALHNPYSHVRDSSRNNVKWRSESPIKRVRVIEQQCKKLLDLLGLDEVADEMETLCS</sequence>
<comment type="caution">
    <text evidence="1">The sequence shown here is derived from an EMBL/GenBank/DDBJ whole genome shotgun (WGS) entry which is preliminary data.</text>
</comment>